<proteinExistence type="predicted"/>
<evidence type="ECO:0000313" key="1">
    <source>
        <dbReference type="EMBL" id="RRQ49651.1"/>
    </source>
</evidence>
<organism evidence="1 2">
    <name type="scientific">Maribacter algicola</name>
    <dbReference type="NCBI Taxonomy" id="2498892"/>
    <lineage>
        <taxon>Bacteria</taxon>
        <taxon>Pseudomonadati</taxon>
        <taxon>Bacteroidota</taxon>
        <taxon>Flavobacteriia</taxon>
        <taxon>Flavobacteriales</taxon>
        <taxon>Flavobacteriaceae</taxon>
        <taxon>Maribacter</taxon>
    </lineage>
</organism>
<gene>
    <name evidence="1" type="ORF">DZC72_03380</name>
</gene>
<accession>A0A426RKY3</accession>
<evidence type="ECO:0000313" key="2">
    <source>
        <dbReference type="Proteomes" id="UP000286990"/>
    </source>
</evidence>
<keyword evidence="2" id="KW-1185">Reference proteome</keyword>
<reference evidence="2" key="1">
    <citation type="submission" date="2018-12" db="EMBL/GenBank/DDBJ databases">
        <title>Maribacter lutimaris sp. nov., isolated from marine sediment.</title>
        <authorList>
            <person name="Kim K.K."/>
        </authorList>
    </citation>
    <scope>NUCLEOTIDE SEQUENCE [LARGE SCALE GENOMIC DNA]</scope>
    <source>
        <strain evidence="2">PoM-212</strain>
    </source>
</reference>
<dbReference type="Proteomes" id="UP000286990">
    <property type="component" value="Unassembled WGS sequence"/>
</dbReference>
<dbReference type="EMBL" id="QUSX01000001">
    <property type="protein sequence ID" value="RRQ49651.1"/>
    <property type="molecule type" value="Genomic_DNA"/>
</dbReference>
<comment type="caution">
    <text evidence="1">The sequence shown here is derived from an EMBL/GenBank/DDBJ whole genome shotgun (WGS) entry which is preliminary data.</text>
</comment>
<dbReference type="AlphaFoldDB" id="A0A426RKY3"/>
<sequence>MVLYEYMRLSDPQQWNELCNNGQIITHFASIDCKYSLYGLHKFIVEVELCITTDKIIGKKPFVETHAMEKYLGNFNIN</sequence>
<name>A0A426RKY3_9FLAO</name>
<protein>
    <submittedName>
        <fullName evidence="1">Uncharacterized protein</fullName>
    </submittedName>
</protein>